<gene>
    <name evidence="3 4 5 6" type="primary">LOC108274843</name>
</gene>
<dbReference type="GeneID" id="108274843"/>
<evidence type="ECO:0000313" key="2">
    <source>
        <dbReference type="Proteomes" id="UP000221080"/>
    </source>
</evidence>
<dbReference type="AlphaFoldDB" id="A0A2D0SDH0"/>
<dbReference type="RefSeq" id="XP_017340763.1">
    <property type="nucleotide sequence ID" value="XM_017485274.3"/>
</dbReference>
<name>A0A2D0SDH0_ICTPU</name>
<organism evidence="2 5">
    <name type="scientific">Ictalurus punctatus</name>
    <name type="common">Channel catfish</name>
    <name type="synonym">Silurus punctatus</name>
    <dbReference type="NCBI Taxonomy" id="7998"/>
    <lineage>
        <taxon>Eukaryota</taxon>
        <taxon>Metazoa</taxon>
        <taxon>Chordata</taxon>
        <taxon>Craniata</taxon>
        <taxon>Vertebrata</taxon>
        <taxon>Euteleostomi</taxon>
        <taxon>Actinopterygii</taxon>
        <taxon>Neopterygii</taxon>
        <taxon>Teleostei</taxon>
        <taxon>Ostariophysi</taxon>
        <taxon>Siluriformes</taxon>
        <taxon>Ictaluridae</taxon>
        <taxon>Ictalurus</taxon>
    </lineage>
</organism>
<dbReference type="KEGG" id="ipu:108274843"/>
<feature type="chain" id="PRO_5013510434" evidence="1">
    <location>
        <begin position="19"/>
        <end position="278"/>
    </location>
</feature>
<dbReference type="RefSeq" id="XP_017340762.1">
    <property type="nucleotide sequence ID" value="XM_017485273.3"/>
</dbReference>
<evidence type="ECO:0000313" key="3">
    <source>
        <dbReference type="RefSeq" id="XP_017340762.1"/>
    </source>
</evidence>
<dbReference type="RefSeq" id="XP_053541554.1">
    <property type="nucleotide sequence ID" value="XM_053685579.1"/>
</dbReference>
<dbReference type="Proteomes" id="UP000221080">
    <property type="component" value="Chromosome 14"/>
</dbReference>
<dbReference type="OrthoDB" id="10058436at2759"/>
<protein>
    <submittedName>
        <fullName evidence="3 4">Uncharacterized protein LOC108274843</fullName>
    </submittedName>
</protein>
<dbReference type="RefSeq" id="XP_017340764.1">
    <property type="nucleotide sequence ID" value="XM_017485275.3"/>
</dbReference>
<keyword evidence="1" id="KW-0732">Signal</keyword>
<accession>A0A2D0SDH0</accession>
<evidence type="ECO:0000313" key="6">
    <source>
        <dbReference type="RefSeq" id="XP_053541554.1"/>
    </source>
</evidence>
<sequence>MGAVLAIVIDVVVAGVAAVVEAAATEAAAALVEVGVESIVEAGEAAAAAAEAAAETAAEAAAEGAAEAASETAAEIASSTAAQIAAKILTYVAKLSKLIKETFEIDAIFKAAIDVLKLMLSDPSVAEKYRKLERAVTILETLNQKMNEIMKWLEVHKNDSVELEGIDVPLESGILAKFLQQLSTALGNMKRLADDINQLNQSKQPIKDAQIITINRSMIRIVSTFESLAQFKEEKQSKIAALASLPVSVEEAEEWKRELGSDGGPTLQLLHLTLYKYK</sequence>
<evidence type="ECO:0000256" key="1">
    <source>
        <dbReference type="SAM" id="SignalP"/>
    </source>
</evidence>
<feature type="signal peptide" evidence="1">
    <location>
        <begin position="1"/>
        <end position="18"/>
    </location>
</feature>
<evidence type="ECO:0000313" key="5">
    <source>
        <dbReference type="RefSeq" id="XP_017340764.1"/>
    </source>
</evidence>
<keyword evidence="2" id="KW-1185">Reference proteome</keyword>
<evidence type="ECO:0000313" key="4">
    <source>
        <dbReference type="RefSeq" id="XP_017340763.1"/>
    </source>
</evidence>
<proteinExistence type="predicted"/>
<reference evidence="2" key="1">
    <citation type="journal article" date="2016" name="Nat. Commun.">
        <title>The channel catfish genome sequence provides insights into the evolution of scale formation in teleosts.</title>
        <authorList>
            <person name="Liu Z."/>
            <person name="Liu S."/>
            <person name="Yao J."/>
            <person name="Bao L."/>
            <person name="Zhang J."/>
            <person name="Li Y."/>
            <person name="Jiang C."/>
            <person name="Sun L."/>
            <person name="Wang R."/>
            <person name="Zhang Y."/>
            <person name="Zhou T."/>
            <person name="Zeng Q."/>
            <person name="Fu Q."/>
            <person name="Gao S."/>
            <person name="Li N."/>
            <person name="Koren S."/>
            <person name="Jiang Y."/>
            <person name="Zimin A."/>
            <person name="Xu P."/>
            <person name="Phillippy A.M."/>
            <person name="Geng X."/>
            <person name="Song L."/>
            <person name="Sun F."/>
            <person name="Li C."/>
            <person name="Wang X."/>
            <person name="Chen A."/>
            <person name="Jin Y."/>
            <person name="Yuan Z."/>
            <person name="Yang Y."/>
            <person name="Tan S."/>
            <person name="Peatman E."/>
            <person name="Lu J."/>
            <person name="Qin Z."/>
            <person name="Dunham R."/>
            <person name="Li Z."/>
            <person name="Sonstegard T."/>
            <person name="Feng J."/>
            <person name="Danzmann R.G."/>
            <person name="Schroeder S."/>
            <person name="Scheffler B."/>
            <person name="Duke M.V."/>
            <person name="Ballard L."/>
            <person name="Kucuktas H."/>
            <person name="Kaltenboeck L."/>
            <person name="Liu H."/>
            <person name="Armbruster J."/>
            <person name="Xie Y."/>
            <person name="Kirby M.L."/>
            <person name="Tian Y."/>
            <person name="Flanagan M.E."/>
            <person name="Mu W."/>
            <person name="Waldbieser G.C."/>
        </authorList>
    </citation>
    <scope>NUCLEOTIDE SEQUENCE [LARGE SCALE GENOMIC DNA]</scope>
    <source>
        <strain evidence="2">SDA103</strain>
    </source>
</reference>
<reference evidence="3 4" key="2">
    <citation type="submission" date="2025-04" db="UniProtKB">
        <authorList>
            <consortium name="RefSeq"/>
        </authorList>
    </citation>
    <scope>IDENTIFICATION</scope>
    <source>
        <tissue evidence="3 4">Blood</tissue>
    </source>
</reference>